<dbReference type="InterPro" id="IPR011049">
    <property type="entry name" value="Serralysin-like_metalloprot_C"/>
</dbReference>
<dbReference type="Pfam" id="PF17963">
    <property type="entry name" value="Big_9"/>
    <property type="match status" value="1"/>
</dbReference>
<dbReference type="GO" id="GO:0016020">
    <property type="term" value="C:membrane"/>
    <property type="evidence" value="ECO:0007669"/>
    <property type="project" value="InterPro"/>
</dbReference>
<dbReference type="eggNOG" id="COG2834">
    <property type="taxonomic scope" value="Bacteria"/>
</dbReference>
<dbReference type="EMBL" id="CP000927">
    <property type="protein sequence ID" value="ABZ73286.1"/>
    <property type="molecule type" value="Genomic_DNA"/>
</dbReference>
<feature type="domain" description="Cadherin" evidence="5">
    <location>
        <begin position="3758"/>
        <end position="3855"/>
    </location>
</feature>
<dbReference type="CDD" id="cd11304">
    <property type="entry name" value="Cadherin_repeat"/>
    <property type="match status" value="4"/>
</dbReference>
<dbReference type="GO" id="GO:0005576">
    <property type="term" value="C:extracellular region"/>
    <property type="evidence" value="ECO:0007669"/>
    <property type="project" value="UniProtKB-SubCell"/>
</dbReference>
<dbReference type="GO" id="GO:0007156">
    <property type="term" value="P:homophilic cell adhesion via plasma membrane adhesion molecules"/>
    <property type="evidence" value="ECO:0007669"/>
    <property type="project" value="InterPro"/>
</dbReference>
<evidence type="ECO:0000256" key="1">
    <source>
        <dbReference type="ARBA" id="ARBA00004613"/>
    </source>
</evidence>
<keyword evidence="4" id="KW-0472">Membrane</keyword>
<reference evidence="6" key="1">
    <citation type="submission" date="2008-01" db="EMBL/GenBank/DDBJ databases">
        <title>Complete sequence of chromosome of Caulobacter sp. K31.</title>
        <authorList>
            <consortium name="US DOE Joint Genome Institute"/>
            <person name="Copeland A."/>
            <person name="Lucas S."/>
            <person name="Lapidus A."/>
            <person name="Barry K."/>
            <person name="Glavina del Rio T."/>
            <person name="Dalin E."/>
            <person name="Tice H."/>
            <person name="Pitluck S."/>
            <person name="Bruce D."/>
            <person name="Goodwin L."/>
            <person name="Thompson L.S."/>
            <person name="Brettin T."/>
            <person name="Detter J.C."/>
            <person name="Han C."/>
            <person name="Schmutz J."/>
            <person name="Larimer F."/>
            <person name="Land M."/>
            <person name="Hauser L."/>
            <person name="Kyrpides N."/>
            <person name="Kim E."/>
            <person name="Stephens C."/>
            <person name="Richardson P."/>
        </authorList>
    </citation>
    <scope>NUCLEOTIDE SEQUENCE [LARGE SCALE GENOMIC DNA]</scope>
    <source>
        <strain evidence="6">K31</strain>
    </source>
</reference>
<dbReference type="KEGG" id="cak:Caul_4162"/>
<dbReference type="InterPro" id="IPR002126">
    <property type="entry name" value="Cadherin-like_dom"/>
</dbReference>
<dbReference type="PROSITE" id="PS00330">
    <property type="entry name" value="HEMOLYSIN_CALCIUM"/>
    <property type="match status" value="20"/>
</dbReference>
<keyword evidence="4" id="KW-0812">Transmembrane</keyword>
<dbReference type="PRINTS" id="PR00205">
    <property type="entry name" value="CADHERIN"/>
</dbReference>
<dbReference type="GO" id="GO:0005509">
    <property type="term" value="F:calcium ion binding"/>
    <property type="evidence" value="ECO:0007669"/>
    <property type="project" value="InterPro"/>
</dbReference>
<feature type="compositionally biased region" description="Low complexity" evidence="3">
    <location>
        <begin position="2939"/>
        <end position="2952"/>
    </location>
</feature>
<feature type="domain" description="Cadherin" evidence="5">
    <location>
        <begin position="3624"/>
        <end position="3745"/>
    </location>
</feature>
<dbReference type="eggNOG" id="COG4932">
    <property type="taxonomic scope" value="Bacteria"/>
</dbReference>
<organism evidence="6">
    <name type="scientific">Caulobacter sp. (strain K31)</name>
    <dbReference type="NCBI Taxonomy" id="366602"/>
    <lineage>
        <taxon>Bacteria</taxon>
        <taxon>Pseudomonadati</taxon>
        <taxon>Pseudomonadota</taxon>
        <taxon>Alphaproteobacteria</taxon>
        <taxon>Caulobacterales</taxon>
        <taxon>Caulobacteraceae</taxon>
        <taxon>Caulobacter</taxon>
    </lineage>
</organism>
<name>B0SXS4_CAUSK</name>
<dbReference type="STRING" id="366602.Caul_4162"/>
<accession>B0SXS4</accession>
<dbReference type="Gene3D" id="2.60.40.3440">
    <property type="match status" value="1"/>
</dbReference>
<dbReference type="PROSITE" id="PS50268">
    <property type="entry name" value="CADHERIN_2"/>
    <property type="match status" value="5"/>
</dbReference>
<feature type="transmembrane region" description="Helical" evidence="4">
    <location>
        <begin position="735"/>
        <end position="755"/>
    </location>
</feature>
<dbReference type="HOGENOM" id="CLU_223519_0_0_5"/>
<protein>
    <submittedName>
        <fullName evidence="6">Outer membrane adhesin like protein</fullName>
    </submittedName>
</protein>
<evidence type="ECO:0000256" key="4">
    <source>
        <dbReference type="SAM" id="Phobius"/>
    </source>
</evidence>
<dbReference type="InterPro" id="IPR001343">
    <property type="entry name" value="Hemolysn_Ca-bd"/>
</dbReference>
<dbReference type="InterPro" id="IPR018511">
    <property type="entry name" value="Hemolysin-typ_Ca-bd_CS"/>
</dbReference>
<sequence length="4687" mass="482085">MNAPHKPAGRMDLTGEVIAGYQRDHTIPKELFLGSDSEFIREFLKLGDDSKQIFDFDSKSDNIQMQHDGSIVDDGTPHNGSHPAKTQAISDILKNKYNNDYRYILEHPDTTPEQKNQIRRDMGEFLKKTANEVQFKSSGWVDPDRQLINSATKFDPVTKKNVPVSKLVASPEWQNATAAEQKQPARIAEKYNDRILKQPFSVTEARDFKILSDLGGGRTIALTPGDPDAVKNLRAIDAEAKRLGVPDDANFYDKIKAVDKSLGVDTLVEQTHALTDQIHAASPAERGPLVAQRDELIRQTEAKINARAIGADGAKVEARKAFGTLRNVVGDLAERGLLRKAGRWAAGEGAEFLVKHILPKFIPGLNVVSTALDIYDTAMFAYEIYKRRDEIAAFARRIGAEFASVAHAEDKEGGAVEVTTIKLPNEVDEIVVVARRAPGTNVFQVLGAYAKGTFRQVASALEQATGMSFRLKSGELQAVSYGFASVSLAPNGGSSTTTTSTYDHGRVTHSQQVVQSAESMLGDVRSMLDSDYEVRQGLYFNLNTEETYGEDGALEETRTDVDAVRYKTNANGRLVAETQRSRFTAAQFGSILGSNISNLLGIDNPWLKLSAGTVLGTIGLNLGDALDHGGTREAFSDAFNDLDIDLLDAGIGAVSSYLFGELVAELGMDAIPTQVITTVGGAAISTIAVNLAHSHVWNDGMSANALNAAGAFVGTWLASQLVSFDSTGGQLGSTFGSAIGAAFVVAQFVVAATATSSTTLFGAQLGAFAGPLGAAIGAFAGFIIGGLIGSLFGGKPKAGADLGWNAAEGRYAVTSAWAKNGGSKDGMAAMAMSVAGTLNTVIAASGSTIIDPTSVRLGSYSSKGKAFRYSSVGTSGISYTTPDAEALIAHGSSIALGDLISRLTGGDVLTKRAVLATLAGAGGFDAATLYGNLATAKGYGEYLANRDLITPLMESDPESVFAAGWTITVAQALVLGLDRRASTDWIGGWTSFFDETLGGTIDGLAYAPSVLRFQLSDKNERTFIFIDENGDLTGALGDTIDTAGKLKVNGSASADIIEVSGRALTSTGGLTIGPGSATIALDVSVAALIDAGDGDDIVRAGDLGNDVLGGAGNDKIVGGKLDDWLFGDDGDDTLFAGDVVSAGVVSQAALQAGGTLVVDAVAATAVDGGNGDLLDGGEGNDRLYGGKGSDWLKGGEGVDLLVGGAGGDILEGGAGDDQGASGAAAVLGGAGSDQYVFGYGDGNDVLFDESDPAGVAGSTGDSLNIRVSQLNAGTLAKNWAGGGSYEVDGSVKGGEDAIVFGVGVTMQNLIMKRSGTTGAPGSDLIIQLTAEDPIGVLVNGHVRQIATGDSLTIKDWFESTRKIEWLRFANGDDIRIGDITSYIVGVAGASVILGTNGADWIVGTDGADKIYGLNGDDFGFGGLGNDMVSGDGNNDLVSGGAGDDVVIGGAGNDTVLGDGGDDRAFGGLGADILAGGRGDDVVIAGAGDDVIRYARGDGQDVLIDDLVNNWDLVWQNGAYVNGYALNADGTVSKGGVVYFDGSKWLDGFNYDYDDAAKTLKRHMGAVGGVISANAGIDTLEFAVGVDIQDLMLRRVGTDLEVVVSEVDATGGFSGAADKVTIKDWWSATTGAETRPIEKFSFAATGTLALGGYAIIGGATDGADTLTAAATASWITGGGGDDLINGGTGADILVGGDGFDTLSGGAAGDILYGGAGDDILDGGAGADQLFGGTGTNDIASYASAGPVRAYLDASFANNGNAGGDVYTGIEGLEGSSSSDRLGGNFGANVLRGGGANDKLWGGAGDDTYEFNRGDGLDSVYDGVLVVEQILDTAGTLSSTFTASWQLMRYGTATGVSGDYYQYQLTVKRTADNEVVYQSRDGVDFLYTTPQAAVPGGSAWPYANGQWITGATRINGVMTVLEHIVAGDGGADTLQMGSTISFSDLTILRGSNFLKVSLDGANYVALYDQTMTDRAVETLQLADGQTADLTHLRLAGETASVAADFVIGGAGNDTLSGLAGDDVMSGGAGNDSLDGGAGNDVLEGGAGADTLNGGADSQTDGLAVSASDPGSYGDTIRYVTSGAGVVIDLATRAASGGDAQGDIIVLGANGFGSIENVLGSDAYGDQLSGDNRANRLSGLGGNDVLDGRAGDDVVVGGAGDDTLYGGDGDDALSGEDGIDRLEGGLGKDVLGGGAGGDMLLGQAGDDLLTGDDGDDVLYGGDGLDTLGGDAGADILYGEAGDDKLVGGDGGDQLFGGDGDDVLVGGTGDDLLDGGAGGDIYGFDANSGVDQIVDAAGVNHIQISGVTSDRIWITRDNLDLVIKVIGGDTRITLQNYYAASAGSRVRDIALGSQTLFLDHAAPIITAMSAAGATATDAAIVGLRARYWHAGATAAPVVAAQSYAINEDQPLGGQVGAEDDDDNITAYAVVSGPALGTLSSISATGGWTYTPNANVSGQDHMTLSVTDASGVTVQQDVAIAIAPVNDAPTNLQAPFLLSVPEGTASGYSLGKFTSQDPDGAGEEAHYAFAPNTAHGLFSISDDGELKVALGANGQLDNETAPIQSITLQVTDQHGAASQKTFDIAIADVNERPTIRSLTSAAPVFAETTGTGTLNGATIASFELKDPDNINNPSRPAPSLVLTTERTGWLQANGAQLQFKPGTAIDFDTLSLSGVTMGDVDADGALDIKYSYLVAAKDGRDGALYSSSYWASFYIEDVNEAPNAPVFSNAVASIAERDHPLDGALRPALEVARLASTDPDRSPIFAALSYTVDNPNFEVVFVAAAGAQPSYYALRLKENAWIDFETGGSITVKAAATDMAGAGLSSAPSAITFLVENRDDYLYGDQNALAPNDNLLGGANRDLIYGRSGNDTLNGGSGDDYLEGDDGDDSLIGGDGVDRLLGGNGADILDGGAGADSLVGELGDDILIGGSGADRLSGGDGRDSLSGGAENDVLNGDLGDDTLDGGDGVDQLDGGDGNDLLVGGLGDDSLFGGAGADTMSGGAGADQFTGGADRDTVTYASATSGVIASLTTGGSAGDALGDTFLDAIEVLVGSNYDDSLTGTATNDTLQGGDGNDSLHGGDGDDVLEGGAGDDQLFAESGDDRLYGGIGHDTLVGGTGSDTYYLNGLSGADDIQNFNSSAQDIDIIGYLDGDIDRTKLWFRRSVLADGVTAGNDLIIDVVGTTTTTTIVNWYGPAAANSDNKIDFIFTGQNSSRKINVEQLVTLMAANRPSGVAAGSAPSAAQFAGLLANSSFKTAWQNLWDSNDPPVVAAPALLTIDEATAQTSDISVTISDNPLSGLSLLISAVSATDHHVSDASLVGLLDATDVDANGKATIHFKPKDYLSGEFDIQVIAVDQGKLASAAQYVRVKINPVGTTPQLDPPQPVYGAFANGPIALTIPAALVDKDGSEYLKVELSGVPAALILNKGTSSGGDLAVWTLVRDNQTGRDDFKDLTINGASTWSQDLTIGIKAYGVEYNGHNAEEAGVIASAPKKGELNVYINGAPSSISATTLAVPEGAYSTATLVGSFSASDPDGDDLDFTLVDSAGAAIVGGVFRLSKAVYSAATQKWTTQLILTGVVDHEAITQDVHVKVSDGKLVSAAQQFSVTISDVPEDPTTPAPGVQALSVISENTHPVGAVITYTATDGDLVAPTLEIVDGSDPLGLFVLSPIAGQVAGTVKADLVLRPGAVLDYETILAGHVPTDQDGDQRPDAAYTVQVRSRDAARPGVTSPETVSVTIYVEDVNEAPNGLVETGFAIDENKTSIGTLQVKDEDIGDGVTYSLISDPSGLFAVSGTGDITVAPDKALDFETSPAGNHTYEIKVQARDTGGLTLATPASISITVNEVDEPPTKLIVTTPSTIVEGATAAAIDLATLSSDDPEKHAITYAIVSDPWELLQVSGDKLQLKAGIVDFETLAKKAAGNYWKIDSTGISYAVTVSASDGAHAPVSNKIWLKISDANEAPTIWNQEFSVLESRPGAGGAGVFGTVQFTDLDLAGSYNRDIRFSISGGETDLVSINPLTGELTLQGALDFETAQARQVQVTVKDQAGSGFSRDAMITLNVQNVVEAPTVETEIGVNNGTKWYMAYLEMSASHTAGSGDFLWEIVNTVNRGGGIAPPPLGVWSGSSTNYRQLTIERMYKYGDGEFYEANFDFTLRISDSSGEAGLYTYNVENGGGGRIAPLVLDLGDDGISLVDLAHSPVVFDQDADGVVNHTGWVGPGDGLLVLDRNHNGLIDDGSEISFSTDEEDAVSDLEGLRAYDSNANGFFDSQDDQFSAFKVWLDADSDGVSQTGELRSLAELGITAINLTLTLNPNADPGADENHLYGTTQFVRADGTSGQLGDVMLAYQSAPKVTLISSTSSSSETDLLPPVVIDLDGDGVELVDRAASTVRFDVAGFGQVVRTGWVGADDAFLALDRNGDGKITTGAEISFTGDLEGAVSDLEGLRAFDSNDNGFLDTGDARFGDFRIWQDRNQDGVSQADELHGLSDLGFQALNLTQTLTGASVAVTGANVLYATSDLIRSDGTRLGVGDVMLAFDVAPSVTVTPPAGDLEDVDRTAASTLKPPTAHTGSKGGARSAQPAADPGEDPMLGAQLAQALAPRAWSQIDLAGMLDARLALGALAAVDYGDLAGDGSRSALDAGLALAQQTRLQMIQAMAGFSREGAADFGPDALRRGHAQSLALLTALPDVRVR</sequence>
<dbReference type="Pfam" id="PF00028">
    <property type="entry name" value="Cadherin"/>
    <property type="match status" value="2"/>
</dbReference>
<dbReference type="InterPro" id="IPR015919">
    <property type="entry name" value="Cadherin-like_sf"/>
</dbReference>
<dbReference type="PRINTS" id="PR00313">
    <property type="entry name" value="CABNDNGRPT"/>
</dbReference>
<dbReference type="PANTHER" id="PTHR38340">
    <property type="entry name" value="S-LAYER PROTEIN"/>
    <property type="match status" value="1"/>
</dbReference>
<feature type="domain" description="Cadherin" evidence="5">
    <location>
        <begin position="2487"/>
        <end position="2600"/>
    </location>
</feature>
<feature type="region of interest" description="Disordered" evidence="3">
    <location>
        <begin position="2932"/>
        <end position="2970"/>
    </location>
</feature>
<evidence type="ECO:0000313" key="6">
    <source>
        <dbReference type="EMBL" id="ABZ73286.1"/>
    </source>
</evidence>
<dbReference type="eggNOG" id="COG2931">
    <property type="taxonomic scope" value="Bacteria"/>
</dbReference>
<dbReference type="Pfam" id="PF00353">
    <property type="entry name" value="HemolysinCabind"/>
    <property type="match status" value="18"/>
</dbReference>
<dbReference type="SUPFAM" id="SSF51120">
    <property type="entry name" value="beta-Roll"/>
    <property type="match status" value="10"/>
</dbReference>
<comment type="subcellular location">
    <subcellularLocation>
        <location evidence="1">Secreted</location>
    </subcellularLocation>
</comment>
<dbReference type="SMART" id="SM00112">
    <property type="entry name" value="CA"/>
    <property type="match status" value="4"/>
</dbReference>
<evidence type="ECO:0000259" key="5">
    <source>
        <dbReference type="PROSITE" id="PS50268"/>
    </source>
</evidence>
<proteinExistence type="predicted"/>
<feature type="domain" description="Cadherin" evidence="5">
    <location>
        <begin position="3502"/>
        <end position="3618"/>
    </location>
</feature>
<dbReference type="Gene3D" id="2.150.10.10">
    <property type="entry name" value="Serralysin-like metalloprotease, C-terminal"/>
    <property type="match status" value="13"/>
</dbReference>
<dbReference type="Gene3D" id="2.60.40.60">
    <property type="entry name" value="Cadherins"/>
    <property type="match status" value="4"/>
</dbReference>
<feature type="transmembrane region" description="Helical" evidence="4">
    <location>
        <begin position="767"/>
        <end position="792"/>
    </location>
</feature>
<feature type="region of interest" description="Disordered" evidence="3">
    <location>
        <begin position="4556"/>
        <end position="4583"/>
    </location>
</feature>
<dbReference type="PANTHER" id="PTHR38340:SF1">
    <property type="entry name" value="S-LAYER PROTEIN"/>
    <property type="match status" value="1"/>
</dbReference>
<evidence type="ECO:0000256" key="2">
    <source>
        <dbReference type="ARBA" id="ARBA00022525"/>
    </source>
</evidence>
<dbReference type="InterPro" id="IPR050557">
    <property type="entry name" value="RTX_toxin/Mannuronan_C5-epim"/>
</dbReference>
<feature type="region of interest" description="Disordered" evidence="3">
    <location>
        <begin position="3057"/>
        <end position="3088"/>
    </location>
</feature>
<dbReference type="SUPFAM" id="SSF49313">
    <property type="entry name" value="Cadherin-like"/>
    <property type="match status" value="3"/>
</dbReference>
<evidence type="ECO:0000256" key="3">
    <source>
        <dbReference type="SAM" id="MobiDB-lite"/>
    </source>
</evidence>
<keyword evidence="2" id="KW-0964">Secreted</keyword>
<gene>
    <name evidence="6" type="ordered locus">Caul_4162</name>
</gene>
<feature type="domain" description="Cadherin" evidence="5">
    <location>
        <begin position="3976"/>
        <end position="4066"/>
    </location>
</feature>
<keyword evidence="4" id="KW-1133">Transmembrane helix</keyword>